<evidence type="ECO:0000313" key="1">
    <source>
        <dbReference type="EMBL" id="KAI4365840.1"/>
    </source>
</evidence>
<keyword evidence="2" id="KW-1185">Reference proteome</keyword>
<protein>
    <submittedName>
        <fullName evidence="1">Uncharacterized protein</fullName>
    </submittedName>
</protein>
<reference evidence="2" key="1">
    <citation type="journal article" date="2023" name="Front. Plant Sci.">
        <title>Chromosomal-level genome assembly of Melastoma candidum provides insights into trichome evolution.</title>
        <authorList>
            <person name="Zhong Y."/>
            <person name="Wu W."/>
            <person name="Sun C."/>
            <person name="Zou P."/>
            <person name="Liu Y."/>
            <person name="Dai S."/>
            <person name="Zhou R."/>
        </authorList>
    </citation>
    <scope>NUCLEOTIDE SEQUENCE [LARGE SCALE GENOMIC DNA]</scope>
</reference>
<proteinExistence type="predicted"/>
<name>A0ACB9QKL1_9MYRT</name>
<sequence length="219" mass="23972">MIMMVTGIAFSILDVAFGARLKGPMAMRLRVLYSAVETHASHNLPPFPSSCLADVRREPREAFLARATEEAKDDVLDSDPSKIIALPVEETIRPSESIPVYVLNPKQDLHGEETHMHLEGESMGTMEVEETGCLILSVRMPCGKSSALGFGIGALEELDVEDEDVHASGFDSETSIVEEVEEASRPSLDMPDKPRLTGKDNGVLHGFRLASNSDYMSQR</sequence>
<evidence type="ECO:0000313" key="2">
    <source>
        <dbReference type="Proteomes" id="UP001057402"/>
    </source>
</evidence>
<dbReference type="EMBL" id="CM042885">
    <property type="protein sequence ID" value="KAI4365840.1"/>
    <property type="molecule type" value="Genomic_DNA"/>
</dbReference>
<accession>A0ACB9QKL1</accession>
<organism evidence="1 2">
    <name type="scientific">Melastoma candidum</name>
    <dbReference type="NCBI Taxonomy" id="119954"/>
    <lineage>
        <taxon>Eukaryota</taxon>
        <taxon>Viridiplantae</taxon>
        <taxon>Streptophyta</taxon>
        <taxon>Embryophyta</taxon>
        <taxon>Tracheophyta</taxon>
        <taxon>Spermatophyta</taxon>
        <taxon>Magnoliopsida</taxon>
        <taxon>eudicotyledons</taxon>
        <taxon>Gunneridae</taxon>
        <taxon>Pentapetalae</taxon>
        <taxon>rosids</taxon>
        <taxon>malvids</taxon>
        <taxon>Myrtales</taxon>
        <taxon>Melastomataceae</taxon>
        <taxon>Melastomatoideae</taxon>
        <taxon>Melastomateae</taxon>
        <taxon>Melastoma</taxon>
    </lineage>
</organism>
<gene>
    <name evidence="1" type="ORF">MLD38_021790</name>
</gene>
<comment type="caution">
    <text evidence="1">The sequence shown here is derived from an EMBL/GenBank/DDBJ whole genome shotgun (WGS) entry which is preliminary data.</text>
</comment>
<dbReference type="Proteomes" id="UP001057402">
    <property type="component" value="Chromosome 6"/>
</dbReference>